<keyword evidence="3" id="KW-1185">Reference proteome</keyword>
<feature type="region of interest" description="Disordered" evidence="1">
    <location>
        <begin position="119"/>
        <end position="147"/>
    </location>
</feature>
<comment type="caution">
    <text evidence="2">The sequence shown here is derived from an EMBL/GenBank/DDBJ whole genome shotgun (WGS) entry which is preliminary data.</text>
</comment>
<accession>A0A7Y6NST6</accession>
<feature type="compositionally biased region" description="Polar residues" evidence="1">
    <location>
        <begin position="186"/>
        <end position="197"/>
    </location>
</feature>
<feature type="region of interest" description="Disordered" evidence="1">
    <location>
        <begin position="1"/>
        <end position="22"/>
    </location>
</feature>
<protein>
    <submittedName>
        <fullName evidence="2">Uncharacterized protein</fullName>
    </submittedName>
</protein>
<evidence type="ECO:0000313" key="3">
    <source>
        <dbReference type="Proteomes" id="UP000529637"/>
    </source>
</evidence>
<name>A0A7Y6NST6_9BURK</name>
<dbReference type="EMBL" id="JABWMJ010000015">
    <property type="protein sequence ID" value="NUZ08693.1"/>
    <property type="molecule type" value="Genomic_DNA"/>
</dbReference>
<dbReference type="Proteomes" id="UP000529637">
    <property type="component" value="Unassembled WGS sequence"/>
</dbReference>
<evidence type="ECO:0000313" key="2">
    <source>
        <dbReference type="EMBL" id="NUZ08693.1"/>
    </source>
</evidence>
<feature type="region of interest" description="Disordered" evidence="1">
    <location>
        <begin position="160"/>
        <end position="197"/>
    </location>
</feature>
<reference evidence="2 3" key="1">
    <citation type="submission" date="2020-06" db="EMBL/GenBank/DDBJ databases">
        <title>Schlegella sp. ID0723 isolated from air conditioner.</title>
        <authorList>
            <person name="Kim D.Y."/>
            <person name="Kim D.-U."/>
        </authorList>
    </citation>
    <scope>NUCLEOTIDE SEQUENCE [LARGE SCALE GENOMIC DNA]</scope>
    <source>
        <strain evidence="2 3">ID0723</strain>
    </source>
</reference>
<sequence>MHQQLPSIGPIHGQLAGPDQPSRHELAEEMAWVHLYRAVRHPPGAAEVVKYLNSNPEARTRHEALYLIACETLHAKVLADERSERTVAAFRAIFVTAPIRTVELAMSVFIAIPRIFGRKPVPEPTPEQPKVRGSRVKEPGSPAKARVDALAKHPEVAQVITGFAPSPSAAPTAPSAPGAREPSPDAQVSASRGGQAA</sequence>
<gene>
    <name evidence="2" type="ORF">HQN59_23385</name>
</gene>
<organism evidence="2 3">
    <name type="scientific">Piscinibacter koreensis</name>
    <dbReference type="NCBI Taxonomy" id="2742824"/>
    <lineage>
        <taxon>Bacteria</taxon>
        <taxon>Pseudomonadati</taxon>
        <taxon>Pseudomonadota</taxon>
        <taxon>Betaproteobacteria</taxon>
        <taxon>Burkholderiales</taxon>
        <taxon>Sphaerotilaceae</taxon>
        <taxon>Piscinibacter</taxon>
    </lineage>
</organism>
<proteinExistence type="predicted"/>
<dbReference type="RefSeq" id="WP_176071552.1">
    <property type="nucleotide sequence ID" value="NZ_JABWMJ010000015.1"/>
</dbReference>
<dbReference type="AlphaFoldDB" id="A0A7Y6NST6"/>
<feature type="compositionally biased region" description="Low complexity" evidence="1">
    <location>
        <begin position="164"/>
        <end position="177"/>
    </location>
</feature>
<evidence type="ECO:0000256" key="1">
    <source>
        <dbReference type="SAM" id="MobiDB-lite"/>
    </source>
</evidence>